<evidence type="ECO:0000259" key="5">
    <source>
        <dbReference type="PROSITE" id="PS51858"/>
    </source>
</evidence>
<dbReference type="PANTHER" id="PTHR12378:SF80">
    <property type="entry name" value="IP06716P-RELATED"/>
    <property type="match status" value="1"/>
</dbReference>
<accession>A0A813GC56</accession>
<comment type="caution">
    <text evidence="6">The sequence shown here is derived from an EMBL/GenBank/DDBJ whole genome shotgun (WGS) entry which is preliminary data.</text>
</comment>
<evidence type="ECO:0000256" key="4">
    <source>
        <dbReference type="SAM" id="MobiDB-lite"/>
    </source>
</evidence>
<feature type="region of interest" description="Disordered" evidence="4">
    <location>
        <begin position="1955"/>
        <end position="1976"/>
    </location>
</feature>
<feature type="region of interest" description="Disordered" evidence="4">
    <location>
        <begin position="1164"/>
        <end position="1184"/>
    </location>
</feature>
<proteinExistence type="inferred from homology"/>
<protein>
    <recommendedName>
        <fullName evidence="5">PPPDE domain-containing protein</fullName>
    </recommendedName>
</protein>
<dbReference type="Gene3D" id="3.90.1720.30">
    <property type="entry name" value="PPPDE domains"/>
    <property type="match status" value="1"/>
</dbReference>
<feature type="region of interest" description="Disordered" evidence="4">
    <location>
        <begin position="745"/>
        <end position="795"/>
    </location>
</feature>
<dbReference type="PANTHER" id="PTHR12378">
    <property type="entry name" value="DESUMOYLATING ISOPEPTIDASE"/>
    <property type="match status" value="1"/>
</dbReference>
<evidence type="ECO:0000313" key="6">
    <source>
        <dbReference type="EMBL" id="CAE8624406.1"/>
    </source>
</evidence>
<sequence>MGNICRPIGQVVGAQEDLCEEHHGEDMSCPLSQKLSCFERGDSFELGGSEVSTPGPRSMGGYVPVTPLSSTSYDNSRYIEDLDGPHGRFLTDCREDNLGETVELHLYDLNDTFGHMNSVSLDLLNFGGALHVGVDVLGNEWSFGMQGVSVSCPKENQYYSYRRTVSMGRTMLKRKEVECAILLLKRRWSSIKYDIFTRNCGHFCNELCDSLGVGRMPGWVTRLAETLGELPGAPALAKVIENATIDKDALPGSPVQFESDYEDQSPCPGGLRQPGPMLPSASPVRCRLGAIDGADLPGNGPMPRARCEAFRVNERNQRSTQRNVGGGGGYTIKLDHVLSARARLLRAEPAGIVVRVKDVRLSAGLSPSSVGFAASSVGPLLDDAHGRNLDTLAVQPGLRSLRAERRFANFADHFHKQSIKERETASSDSDFQPPRFARLGALNCGSHSRRPSNTRSVLAALPTAGAASCPVPLLRGLLLADLSFFTSTAQRPHRTSPVSHGVQGEFVQPSDASVTANSRRTNLGVVGNILAKRLGINLSSPALQRGATILASERWAVRLGGKPPVGHSTAVVLLGLPRGDWKVLVGAPVARQAVSGQKLSALGRRHLLFCSTIVPIVYNFATTRPAPQLLSFLKTRVSGSCARKVFANSHICSLSYTTDRQPQRRVLLVLDGVASRPSFVCEGVLSRSASAVLDSLRFSRRSHSAPAPARVPSRTQSGFWTCFATAHSSQIGKLKRAICGGLQIGRPSRGSSGRRHSHRQPLAPGSGVATVSTSEASPVQLKASPKASQLKGRRRTRPAPLALSLTWPLRASPSLRLLPQISQVRPSRLQRLSNHLGCAEGARSGGTVVACIWLSSSNLDSRFAVIRACWLKTNFSSLSGANLSLEFPVLPADGVGLAIFSKCYLRSLQAYARSPCCDLFLCRVRPKSSKVSAFSSEAFRPHHATLSLADRFTTLSLCGLPRTAVRPTMLCDILAIIPTLRRAFPQVQSVTPTARVSCRPSSENSFAQSFAAGSDELTVRKTSGTGAYHAISRRCRSLETHDAISYFASSASRASPQEAWRQYCRPLEAGRVACRRPLVLSLQSSRDAAQKAFLKEGQRWHRILWRSADAEPSSTPELADGASKGKLRSPRASSVFAHQRCPLHPHAATETLATVAAGARNLGQLPPDGFRPARRSPKRSPNGTTGLMLLHRPLHLLLGCSLMSAAQVDPEEDQALAISRIRSKVEQAPPTGKKVRVKLPHLPGPSKAFVGQTGEPVACVSLAGVKLFSPVPLGTIYEAASATFPAMQLCRIPRLLGNRVDAYILLSACNISFPPALAKMPRLAFVLLARGPTAFQGDSTVGSFGPNGPQIVAQVARSLASSAIAAYIGILQLGTLGERSVASDYLNKFMLASHWGVKYFVVRNAIHAPFAVLGLCALASVSHKASRAVIQSHLMACPFSMTGQRCICAGNKFCADQAVSMRARLSSIVGVTRKTIVSTPTSDWSNLNSGLHDVALVQSPKLCLQQRVRRCRCPSRPKGEVASYDLRQKAVQLVKTTFCIGNSSTSGFPHPAEGFAQGFPAERPEEDETCPSGLVFAVATAHQPQHSASSSDLPGAFLATAAPVKPFGLRRSQTRSQERGNCRPVLPADGVGLAIFSKCYLQFLPACEPFLFTVRQKSSKAFAFSSEAFRPHHATLSLADRFTILSFCGLPRTAVRPTILCDILVTIPTLRRALPQVQSVTLAARVSCRPSSENSFAQSFAAGSDELPGRKTSGTGAYHAISHRCRSLETHDAISDFASSASRASPQEAWRQYCRSFVLMVGLPSRLAVPSVTPCSCLVLQVPQPAVLEPWKASGNWSCCMPSTACAQLAVQPCFPQRKAALASHFDRGCLMAAERDRPSWSCPKVCLLVACEQRGGAVRTQSLQAPLSSQMALGKGRCNPPRASSVFAHQRFPLRPHAVTETLATVAAGARNLGQLPPDGFRPARRSPKRSPNGTTGLMLLHRPLHLLLGCSLMSAAQVDPEEDQALAFSKIRSKVEQAPPPGKKVRVNLPHLPGPSQAFVGQIGEPVGFVSFAGVKLFSPFPLSTVYEAASATSPAMQLCRIPRLLGNRVDEYFLLSACNISVPPSLAKMPRLAFVLLARGPTAFQGDSTVASFGPNGPQIVAQAIALAPAGRPQSGLFCDCCLHRHLAIGHVLVALTPSCCQTSVRVPWKSVATGLPLRSNEETNSWAVPPVLCLAHVCESLRFRQKNGKVELIAKVSALSTPSVSQGARDSNLVSVAGFGQYFARSLQLRGRDRHVIDIMLLCQAGLPSLSHMQRTHAHEFQESFRSLLSLPTIRSSVRSVVATLSTLSAARSARIETAQRSSTQDGRQPFPKSGESCGLKFGRALDLSRVERSLLTFPSPSPCIHGDGDGRSRTVTLLLRSQKEVICDVGTCRWLCPAKPRRTCLEELPSCASIPSAKTASCANLTALLVDGQRVLSSSRILHGSDRGSNYWVVTPQAELMVGSCVTETIDAGRSGAGGVPDALAVVQFGLATGISSGGAGARLLEQSIAVGSLFAAASLATDLGGCRPLAMPAAGTSYVRAMAKCSALNTVSSGSRSALAYEVSAQIPRLDSVVRVVMCKSDIFLTATAECPCNFPHVGKSEPGWISIARFAVFYAVAAGYPGGEVCAFEDCIYFKAIGSNTNALVQSRPAMASMSSLLTSSVPCQLQSFGLSYSSGRPSRPIGHAEREPALIRSFKESSSSGLTHAAANFDGHPAQNFGAAGVARQGLLQAAAASTVRDAVASSSTQQKDFVIEFPGFSRFGRCPQNELAVSLADRRFFPANASLWRHAVDSLPFVSSDLGSRPSSELQAMVVSLVPNLLSPAAVLPRGQSLKFAQHLQHFQHCSLKSPVSVHSSAWLTNKRIAGAAGYILPCNRFRFQRSASMAREPALIRSFKGSSSSGLAHAAANFDGHPAQNFGAAGVARQGLLQAAAASIVREAVASSSTQQKDLVIEFTGFSRFGRCPQNELAILLADRHCFQASASLWRHAVDSLLFVSSDLRSRPSSELQAMVVSLVPNLLSPAAVLPRGQSLKFAQPLQHCSLKSPVSVHSSAWLTNKRIAGAAGYILPCNRFRFQPRKALRQEPALVRSFKAAPAWHMLPQYFDGHPAQNFGAAGVARQGLLQAVAASIVREAVASSRTQQKDFVIEFPANASLWRHAVDSLPFVSSDLGSRPSSELQAMVVSLLPTLLSPAAVLPRGQSLTFAQPLQHCSLKSPVSVHSSAWLSNKRIAGAAGYILPCNRFRLGACIQVFGSPAFTFAAPELVSNPYNCSLESNVLPSPVMFEPSKASHQEPALIRSFKESSSSGLAHAAANFDCHPAQIFGAAGFARQGLLQAVAASIVREAVASSSTVPPGLLTFRAAVSSSSHHQPGSDFRHLQVVSLRGIRGGTYISASYNRATDLQLQLHRLALLACLCFTFPGTSAKHLTQSCVDCSAAAREHQKQDEEGIGVAVLIFETPLVESGFLHGENCRTGNAFRLGTLSIFARMQSQVLGDFRKASATLDFHWGGSPGLPGRLPTVMLCSFSCARHIAMSSAASSQRTAKTSDRAPCVWRCQFGFSFKGLSPGMRTMSTSLMGYRRASCAYAEHVSGGSHRSCDTFSFCRAQLRRCFRAFYASAGDARVALECGEGPIKRRKSFFAEPLCEIFGAAGSLKKAGPKLGKASAALVRMLPQYFDGHPAQNFGAAGVASQGLIQAAAVSIFREAVASSRSVPPGFVTV</sequence>
<reference evidence="6" key="1">
    <citation type="submission" date="2021-02" db="EMBL/GenBank/DDBJ databases">
        <authorList>
            <person name="Dougan E. K."/>
            <person name="Rhodes N."/>
            <person name="Thang M."/>
            <person name="Chan C."/>
        </authorList>
    </citation>
    <scope>NUCLEOTIDE SEQUENCE</scope>
</reference>
<dbReference type="Proteomes" id="UP000654075">
    <property type="component" value="Unassembled WGS sequence"/>
</dbReference>
<dbReference type="GO" id="GO:0016579">
    <property type="term" value="P:protein deubiquitination"/>
    <property type="evidence" value="ECO:0007669"/>
    <property type="project" value="TreeGrafter"/>
</dbReference>
<keyword evidence="2" id="KW-0645">Protease</keyword>
<feature type="region of interest" description="Disordered" evidence="4">
    <location>
        <begin position="2340"/>
        <end position="2362"/>
    </location>
</feature>
<feature type="domain" description="PPPDE" evidence="5">
    <location>
        <begin position="100"/>
        <end position="234"/>
    </location>
</feature>
<dbReference type="GO" id="GO:0006508">
    <property type="term" value="P:proteolysis"/>
    <property type="evidence" value="ECO:0007669"/>
    <property type="project" value="UniProtKB-KW"/>
</dbReference>
<dbReference type="InterPro" id="IPR008580">
    <property type="entry name" value="PPPDE_dom"/>
</dbReference>
<keyword evidence="3" id="KW-0378">Hydrolase</keyword>
<dbReference type="SMART" id="SM01179">
    <property type="entry name" value="DUF862"/>
    <property type="match status" value="1"/>
</dbReference>
<dbReference type="EMBL" id="CAJNNV010028383">
    <property type="protein sequence ID" value="CAE8624406.1"/>
    <property type="molecule type" value="Genomic_DNA"/>
</dbReference>
<name>A0A813GC56_POLGL</name>
<dbReference type="InterPro" id="IPR042266">
    <property type="entry name" value="PPPDE_sf"/>
</dbReference>
<evidence type="ECO:0000256" key="3">
    <source>
        <dbReference type="ARBA" id="ARBA00022801"/>
    </source>
</evidence>
<gene>
    <name evidence="6" type="ORF">PGLA1383_LOCUS41531</name>
</gene>
<dbReference type="PROSITE" id="PS51858">
    <property type="entry name" value="PPPDE"/>
    <property type="match status" value="1"/>
</dbReference>
<comment type="similarity">
    <text evidence="1">Belongs to the DeSI family.</text>
</comment>
<dbReference type="GO" id="GO:0101005">
    <property type="term" value="F:deubiquitinase activity"/>
    <property type="evidence" value="ECO:0007669"/>
    <property type="project" value="TreeGrafter"/>
</dbReference>
<evidence type="ECO:0000256" key="2">
    <source>
        <dbReference type="ARBA" id="ARBA00022670"/>
    </source>
</evidence>
<evidence type="ECO:0000256" key="1">
    <source>
        <dbReference type="ARBA" id="ARBA00008140"/>
    </source>
</evidence>
<dbReference type="OrthoDB" id="329236at2759"/>
<keyword evidence="7" id="KW-1185">Reference proteome</keyword>
<organism evidence="6 7">
    <name type="scientific">Polarella glacialis</name>
    <name type="common">Dinoflagellate</name>
    <dbReference type="NCBI Taxonomy" id="89957"/>
    <lineage>
        <taxon>Eukaryota</taxon>
        <taxon>Sar</taxon>
        <taxon>Alveolata</taxon>
        <taxon>Dinophyceae</taxon>
        <taxon>Suessiales</taxon>
        <taxon>Suessiaceae</taxon>
        <taxon>Polarella</taxon>
    </lineage>
</organism>
<dbReference type="Pfam" id="PF05903">
    <property type="entry name" value="Peptidase_C97"/>
    <property type="match status" value="1"/>
</dbReference>
<evidence type="ECO:0000313" key="7">
    <source>
        <dbReference type="Proteomes" id="UP000654075"/>
    </source>
</evidence>